<dbReference type="Gene3D" id="2.40.128.20">
    <property type="match status" value="1"/>
</dbReference>
<dbReference type="EMBL" id="GFPF01004321">
    <property type="protein sequence ID" value="MAA15467.1"/>
    <property type="molecule type" value="Transcribed_RNA"/>
</dbReference>
<name>A0A224YCM5_9ACAR</name>
<evidence type="ECO:0000313" key="1">
    <source>
        <dbReference type="EMBL" id="MAA15467.1"/>
    </source>
</evidence>
<protein>
    <submittedName>
        <fullName evidence="1">Lipocalin</fullName>
    </submittedName>
</protein>
<organism evidence="1">
    <name type="scientific">Rhipicephalus zambeziensis</name>
    <dbReference type="NCBI Taxonomy" id="60191"/>
    <lineage>
        <taxon>Eukaryota</taxon>
        <taxon>Metazoa</taxon>
        <taxon>Ecdysozoa</taxon>
        <taxon>Arthropoda</taxon>
        <taxon>Chelicerata</taxon>
        <taxon>Arachnida</taxon>
        <taxon>Acari</taxon>
        <taxon>Parasitiformes</taxon>
        <taxon>Ixodida</taxon>
        <taxon>Ixodoidea</taxon>
        <taxon>Ixodidae</taxon>
        <taxon>Rhipicephalinae</taxon>
        <taxon>Rhipicephalus</taxon>
        <taxon>Rhipicephalus</taxon>
    </lineage>
</organism>
<proteinExistence type="predicted"/>
<dbReference type="AlphaFoldDB" id="A0A224YCM5"/>
<accession>A0A224YCM5</accession>
<sequence>MMNFDHTTTVTYYCIIMKLVELGGVGVDHALKFWDRYNHCAVFVLVHHGKPECEIYVWEDHIAFNVTRCEDVYKQYCPRWHYAPFSRHCRP</sequence>
<dbReference type="InterPro" id="IPR012674">
    <property type="entry name" value="Calycin"/>
</dbReference>
<reference evidence="1" key="1">
    <citation type="journal article" date="2017" name="Parasit. Vectors">
        <title>Sialotranscriptomics of Rhipicephalus zambeziensis reveals intricate expression profiles of secretory proteins and suggests tight temporal transcriptional regulation during blood-feeding.</title>
        <authorList>
            <person name="de Castro M.H."/>
            <person name="de Klerk D."/>
            <person name="Pienaar R."/>
            <person name="Rees D.J.G."/>
            <person name="Mans B.J."/>
        </authorList>
    </citation>
    <scope>NUCLEOTIDE SEQUENCE</scope>
    <source>
        <tissue evidence="1">Salivary glands</tissue>
    </source>
</reference>